<reference evidence="4 6" key="2">
    <citation type="submission" date="2018-06" db="EMBL/GenBank/DDBJ databases">
        <authorList>
            <consortium name="Pathogen Informatics"/>
            <person name="Doyle S."/>
        </authorList>
    </citation>
    <scope>NUCLEOTIDE SEQUENCE [LARGE SCALE GENOMIC DNA]</scope>
    <source>
        <strain evidence="4 6">NCTC12022</strain>
    </source>
</reference>
<accession>A0A0W0THS0</accession>
<keyword evidence="1 3" id="KW-0645">Protease</keyword>
<dbReference type="AlphaFoldDB" id="A0A0W0THS0"/>
<dbReference type="PATRIC" id="fig|453.4.peg.3077"/>
<evidence type="ECO:0000313" key="5">
    <source>
        <dbReference type="Proteomes" id="UP000054698"/>
    </source>
</evidence>
<dbReference type="InterPro" id="IPR001300">
    <property type="entry name" value="Peptidase_C2_calpain_cat"/>
</dbReference>
<evidence type="ECO:0000256" key="1">
    <source>
        <dbReference type="PROSITE-ProRule" id="PRU00239"/>
    </source>
</evidence>
<dbReference type="SUPFAM" id="SSF54001">
    <property type="entry name" value="Cysteine proteinases"/>
    <property type="match status" value="1"/>
</dbReference>
<sequence length="528" mass="61140">MLTNNEVIAPIFNISAEDEQDLWGADKTIWFKKLSTKELQELVNTDHYELKDIAQGGIGNCYFLAALSAIVDRDPGLLENMITLGRDREGNLRVNVTLYAEDGSPRIYSMPPTVTRGYTEGTVNYHKKPWVEILEKAYTFHRLTHLKSKPTQEEFERAQSLLKQDESDWSEDDTKLIKRYRETREYLASLSSGSPAEVFKTLLGTSATREKLGQHSLLTDAFCLLNDAYDVVADERQLRNLKMSIKECFRNAFGFEELNNDWLEQKALQLVAHFKERERLSPKRKIYCHELEPLIEWLEVCINELKQMATEQLPEQYLLGEQTLNSLKLFLQQDNFPIRSPLSLKEFHVVFLINNLLANNQFITLSTGPRKDYQNHPLSRVIAMSEDSGHSYQCLGLWLEGDELFLHLRNPWGKGQIDYKRDMVGNLLRNEDGELLPFIIPEKKKHSSFMSFFEGLVIGEIDDMEEPERMNLFVNLSDEKMQEQQESGGVFYLSLHDVARYFTDVDFTNEPEGFPYSETAQPKISFEQ</sequence>
<keyword evidence="1" id="KW-0788">Thiol protease</keyword>
<keyword evidence="5" id="KW-1185">Reference proteome</keyword>
<reference evidence="3 5" key="1">
    <citation type="submission" date="2015-11" db="EMBL/GenBank/DDBJ databases">
        <title>Genomic analysis of 38 Legionella species identifies large and diverse effector repertoires.</title>
        <authorList>
            <person name="Burstein D."/>
            <person name="Amaro F."/>
            <person name="Zusman T."/>
            <person name="Lifshitz Z."/>
            <person name="Cohen O."/>
            <person name="Gilbert J.A."/>
            <person name="Pupko T."/>
            <person name="Shuman H.A."/>
            <person name="Segal G."/>
        </authorList>
    </citation>
    <scope>NUCLEOTIDE SEQUENCE [LARGE SCALE GENOMIC DNA]</scope>
    <source>
        <strain evidence="3 5">WO-44C</strain>
    </source>
</reference>
<organism evidence="3 5">
    <name type="scientific">Legionella feeleii</name>
    <dbReference type="NCBI Taxonomy" id="453"/>
    <lineage>
        <taxon>Bacteria</taxon>
        <taxon>Pseudomonadati</taxon>
        <taxon>Pseudomonadota</taxon>
        <taxon>Gammaproteobacteria</taxon>
        <taxon>Legionellales</taxon>
        <taxon>Legionellaceae</taxon>
        <taxon>Legionella</taxon>
    </lineage>
</organism>
<keyword evidence="1" id="KW-0378">Hydrolase</keyword>
<feature type="active site" evidence="1">
    <location>
        <position position="61"/>
    </location>
</feature>
<dbReference type="Proteomes" id="UP000251942">
    <property type="component" value="Unassembled WGS sequence"/>
</dbReference>
<dbReference type="RefSeq" id="WP_058447630.1">
    <property type="nucleotide sequence ID" value="NZ_CAAAHT010000018.1"/>
</dbReference>
<gene>
    <name evidence="3" type="ORF">Lfee_2815</name>
    <name evidence="4" type="ORF">NCTC12022_03252</name>
</gene>
<dbReference type="InterPro" id="IPR038765">
    <property type="entry name" value="Papain-like_cys_pep_sf"/>
</dbReference>
<dbReference type="EMBL" id="LNYB01000085">
    <property type="protein sequence ID" value="KTC95151.1"/>
    <property type="molecule type" value="Genomic_DNA"/>
</dbReference>
<name>A0A0W0THS0_9GAMM</name>
<dbReference type="OrthoDB" id="5643665at2"/>
<dbReference type="Proteomes" id="UP000054698">
    <property type="component" value="Unassembled WGS sequence"/>
</dbReference>
<evidence type="ECO:0000313" key="3">
    <source>
        <dbReference type="EMBL" id="KTC95151.1"/>
    </source>
</evidence>
<feature type="active site" evidence="1">
    <location>
        <position position="410"/>
    </location>
</feature>
<protein>
    <submittedName>
        <fullName evidence="3">Calpain family cysteine protease</fullName>
    </submittedName>
</protein>
<dbReference type="EMBL" id="UASS01000038">
    <property type="protein sequence ID" value="SPX62491.1"/>
    <property type="molecule type" value="Genomic_DNA"/>
</dbReference>
<dbReference type="GO" id="GO:0004198">
    <property type="term" value="F:calcium-dependent cysteine-type endopeptidase activity"/>
    <property type="evidence" value="ECO:0007669"/>
    <property type="project" value="InterPro"/>
</dbReference>
<evidence type="ECO:0000313" key="4">
    <source>
        <dbReference type="EMBL" id="SPX62491.1"/>
    </source>
</evidence>
<evidence type="ECO:0000259" key="2">
    <source>
        <dbReference type="PROSITE" id="PS50203"/>
    </source>
</evidence>
<dbReference type="STRING" id="453.Lfee_2815"/>
<proteinExistence type="predicted"/>
<dbReference type="Pfam" id="PF00648">
    <property type="entry name" value="Peptidase_C2"/>
    <property type="match status" value="1"/>
</dbReference>
<feature type="domain" description="Calpain catalytic" evidence="2">
    <location>
        <begin position="52"/>
        <end position="511"/>
    </location>
</feature>
<evidence type="ECO:0000313" key="6">
    <source>
        <dbReference type="Proteomes" id="UP000251942"/>
    </source>
</evidence>
<dbReference type="PROSITE" id="PS50203">
    <property type="entry name" value="CALPAIN_CAT"/>
    <property type="match status" value="1"/>
</dbReference>
<dbReference type="GO" id="GO:0006508">
    <property type="term" value="P:proteolysis"/>
    <property type="evidence" value="ECO:0007669"/>
    <property type="project" value="UniProtKB-KW"/>
</dbReference>
<feature type="active site" evidence="1">
    <location>
        <position position="390"/>
    </location>
</feature>